<dbReference type="STRING" id="1208919.CDSE_0632"/>
<dbReference type="Pfam" id="PF03948">
    <property type="entry name" value="Ribosomal_L9_C"/>
    <property type="match status" value="1"/>
</dbReference>
<evidence type="ECO:0000256" key="3">
    <source>
        <dbReference type="ARBA" id="ARBA00022884"/>
    </source>
</evidence>
<evidence type="ECO:0000256" key="2">
    <source>
        <dbReference type="ARBA" id="ARBA00022730"/>
    </source>
</evidence>
<dbReference type="eggNOG" id="COG0359">
    <property type="taxonomic scope" value="Bacteria"/>
</dbReference>
<dbReference type="EMBL" id="CP003803">
    <property type="protein sequence ID" value="AGF46925.1"/>
    <property type="molecule type" value="Genomic_DNA"/>
</dbReference>
<keyword evidence="10" id="KW-1185">Reference proteome</keyword>
<dbReference type="GO" id="GO:0006412">
    <property type="term" value="P:translation"/>
    <property type="evidence" value="ECO:0007669"/>
    <property type="project" value="UniProtKB-UniRule"/>
</dbReference>
<dbReference type="PANTHER" id="PTHR21368">
    <property type="entry name" value="50S RIBOSOMAL PROTEIN L9"/>
    <property type="match status" value="1"/>
</dbReference>
<evidence type="ECO:0000313" key="9">
    <source>
        <dbReference type="EMBL" id="AGF46925.1"/>
    </source>
</evidence>
<sequence length="150" mass="16836">MEIILLEKISTLGNLGDIVRVKDGYARNFLIPKKIARRATKKAIQEFENKRIELEKIQLEKFNNATNISNKLSGLKLLIPQKTSVDGRLFGSVSSIDVSEHLKKLGFDINKSQIILSVDHIKTIGEFVANIRLHPDVSVEITLVVSKQDS</sequence>
<dbReference type="GO" id="GO:1990904">
    <property type="term" value="C:ribonucleoprotein complex"/>
    <property type="evidence" value="ECO:0007669"/>
    <property type="project" value="UniProtKB-KW"/>
</dbReference>
<evidence type="ECO:0000256" key="4">
    <source>
        <dbReference type="ARBA" id="ARBA00022980"/>
    </source>
</evidence>
<evidence type="ECO:0000256" key="6">
    <source>
        <dbReference type="ARBA" id="ARBA00035292"/>
    </source>
</evidence>
<evidence type="ECO:0000256" key="7">
    <source>
        <dbReference type="HAMAP-Rule" id="MF_00503"/>
    </source>
</evidence>
<evidence type="ECO:0000259" key="8">
    <source>
        <dbReference type="PROSITE" id="PS00651"/>
    </source>
</evidence>
<accession>M1M3V6</accession>
<dbReference type="InterPro" id="IPR020594">
    <property type="entry name" value="Ribosomal_bL9_bac/chp"/>
</dbReference>
<feature type="domain" description="Ribosomal protein L9" evidence="8">
    <location>
        <begin position="13"/>
        <end position="40"/>
    </location>
</feature>
<keyword evidence="3 7" id="KW-0694">RNA-binding</keyword>
<dbReference type="Pfam" id="PF01281">
    <property type="entry name" value="Ribosomal_L9_N"/>
    <property type="match status" value="1"/>
</dbReference>
<keyword evidence="5 7" id="KW-0687">Ribonucleoprotein</keyword>
<dbReference type="SUPFAM" id="SSF55658">
    <property type="entry name" value="L9 N-domain-like"/>
    <property type="match status" value="1"/>
</dbReference>
<comment type="function">
    <text evidence="7">Binds to the 23S rRNA.</text>
</comment>
<evidence type="ECO:0000256" key="5">
    <source>
        <dbReference type="ARBA" id="ARBA00023274"/>
    </source>
</evidence>
<evidence type="ECO:0000256" key="1">
    <source>
        <dbReference type="ARBA" id="ARBA00010605"/>
    </source>
</evidence>
<dbReference type="NCBIfam" id="TIGR00158">
    <property type="entry name" value="L9"/>
    <property type="match status" value="1"/>
</dbReference>
<gene>
    <name evidence="7" type="primary">rplI</name>
    <name evidence="9" type="ORF">CDSE_0632</name>
</gene>
<dbReference type="InterPro" id="IPR020069">
    <property type="entry name" value="Ribosomal_bL9_C"/>
</dbReference>
<dbReference type="GO" id="GO:0005840">
    <property type="term" value="C:ribosome"/>
    <property type="evidence" value="ECO:0007669"/>
    <property type="project" value="UniProtKB-KW"/>
</dbReference>
<dbReference type="AlphaFoldDB" id="M1M3V6"/>
<dbReference type="InterPro" id="IPR020070">
    <property type="entry name" value="Ribosomal_bL9_N"/>
</dbReference>
<dbReference type="SUPFAM" id="SSF55653">
    <property type="entry name" value="Ribosomal protein L9 C-domain"/>
    <property type="match status" value="1"/>
</dbReference>
<dbReference type="HAMAP" id="MF_00503">
    <property type="entry name" value="Ribosomal_bL9"/>
    <property type="match status" value="1"/>
</dbReference>
<reference evidence="9 10" key="1">
    <citation type="journal article" date="2013" name="Genome Biol. Evol.">
        <title>Genome evolution and phylogenomic analysis of candidatus kinetoplastibacterium, the betaproteobacterial endosymbionts of strigomonas and angomonas.</title>
        <authorList>
            <person name="Alves J.M."/>
            <person name="Serrano M.G."/>
            <person name="Maia da Silva F."/>
            <person name="Voegtly L.J."/>
            <person name="Matveyev A.V."/>
            <person name="Teixeira M.M."/>
            <person name="Camargo E.P."/>
            <person name="Buck G.A."/>
        </authorList>
    </citation>
    <scope>NUCLEOTIDE SEQUENCE [LARGE SCALE GENOMIC DNA]</scope>
    <source>
        <strain evidence="9 10">TCC079E</strain>
    </source>
</reference>
<dbReference type="Gene3D" id="3.10.430.100">
    <property type="entry name" value="Ribosomal protein L9, C-terminal domain"/>
    <property type="match status" value="1"/>
</dbReference>
<dbReference type="RefSeq" id="WP_015396336.1">
    <property type="nucleotide sequence ID" value="NC_020294.1"/>
</dbReference>
<dbReference type="Gene3D" id="3.40.5.10">
    <property type="entry name" value="Ribosomal protein L9, N-terminal domain"/>
    <property type="match status" value="1"/>
</dbReference>
<dbReference type="PATRIC" id="fig|1208919.3.peg.363"/>
<proteinExistence type="inferred from homology"/>
<dbReference type="InterPro" id="IPR036935">
    <property type="entry name" value="Ribosomal_bL9_N_sf"/>
</dbReference>
<organism evidence="9 10">
    <name type="scientific">Candidatus Kinetoplastidibacterium desouzai TCC079E</name>
    <dbReference type="NCBI Taxonomy" id="1208919"/>
    <lineage>
        <taxon>Bacteria</taxon>
        <taxon>Pseudomonadati</taxon>
        <taxon>Pseudomonadota</taxon>
        <taxon>Betaproteobacteria</taxon>
        <taxon>Candidatus Kinetoplastidibacterium</taxon>
    </lineage>
</organism>
<dbReference type="OrthoDB" id="9788336at2"/>
<dbReference type="HOGENOM" id="CLU_078938_4_1_4"/>
<dbReference type="GO" id="GO:0019843">
    <property type="term" value="F:rRNA binding"/>
    <property type="evidence" value="ECO:0007669"/>
    <property type="project" value="UniProtKB-UniRule"/>
</dbReference>
<dbReference type="InterPro" id="IPR009027">
    <property type="entry name" value="Ribosomal_bL9/RNase_H1_N"/>
</dbReference>
<dbReference type="InterPro" id="IPR000244">
    <property type="entry name" value="Ribosomal_bL9"/>
</dbReference>
<dbReference type="KEGG" id="kde:CDSE_0632"/>
<dbReference type="InterPro" id="IPR036791">
    <property type="entry name" value="Ribosomal_bL9_C_sf"/>
</dbReference>
<keyword evidence="2 7" id="KW-0699">rRNA-binding</keyword>
<dbReference type="PROSITE" id="PS00651">
    <property type="entry name" value="RIBOSOMAL_L9"/>
    <property type="match status" value="1"/>
</dbReference>
<evidence type="ECO:0000313" key="10">
    <source>
        <dbReference type="Proteomes" id="UP000011547"/>
    </source>
</evidence>
<dbReference type="Proteomes" id="UP000011547">
    <property type="component" value="Chromosome"/>
</dbReference>
<protein>
    <recommendedName>
        <fullName evidence="6 7">Large ribosomal subunit protein bL9</fullName>
    </recommendedName>
</protein>
<comment type="similarity">
    <text evidence="1 7">Belongs to the bacterial ribosomal protein bL9 family.</text>
</comment>
<keyword evidence="4 7" id="KW-0689">Ribosomal protein</keyword>
<name>M1M3V6_9PROT</name>
<dbReference type="GO" id="GO:0003735">
    <property type="term" value="F:structural constituent of ribosome"/>
    <property type="evidence" value="ECO:0007669"/>
    <property type="project" value="InterPro"/>
</dbReference>